<evidence type="ECO:0008006" key="3">
    <source>
        <dbReference type="Google" id="ProtNLM"/>
    </source>
</evidence>
<dbReference type="Proteomes" id="UP000185678">
    <property type="component" value="Unassembled WGS sequence"/>
</dbReference>
<dbReference type="PANTHER" id="PTHR33973">
    <property type="entry name" value="OS07G0153300 PROTEIN"/>
    <property type="match status" value="1"/>
</dbReference>
<dbReference type="RefSeq" id="WP_139332702.1">
    <property type="nucleotide sequence ID" value="NZ_FTOA01000001.1"/>
</dbReference>
<proteinExistence type="predicted"/>
<keyword evidence="2" id="KW-1185">Reference proteome</keyword>
<protein>
    <recommendedName>
        <fullName evidence="3">DUF1365 domain-containing protein</fullName>
    </recommendedName>
</protein>
<name>A0A1N7II36_9PROT</name>
<dbReference type="STRING" id="80876.SAMN05421779_10197"/>
<dbReference type="PANTHER" id="PTHR33973:SF4">
    <property type="entry name" value="OS07G0153300 PROTEIN"/>
    <property type="match status" value="1"/>
</dbReference>
<accession>A0A1N7II36</accession>
<dbReference type="InterPro" id="IPR010775">
    <property type="entry name" value="DUF1365"/>
</dbReference>
<evidence type="ECO:0000313" key="1">
    <source>
        <dbReference type="EMBL" id="SIS36710.1"/>
    </source>
</evidence>
<reference evidence="1 2" key="1">
    <citation type="submission" date="2017-01" db="EMBL/GenBank/DDBJ databases">
        <authorList>
            <person name="Mah S.A."/>
            <person name="Swanson W.J."/>
            <person name="Moy G.W."/>
            <person name="Vacquier V.D."/>
        </authorList>
    </citation>
    <scope>NUCLEOTIDE SEQUENCE [LARGE SCALE GENOMIC DNA]</scope>
    <source>
        <strain evidence="1 2">DSM 11589</strain>
    </source>
</reference>
<dbReference type="Pfam" id="PF07103">
    <property type="entry name" value="DUF1365"/>
    <property type="match status" value="1"/>
</dbReference>
<sequence length="264" mass="30045">MMSEPLRSGAYVGSVMHQRHQPTAHRLQYRVFSLYLDIDELGQLDRTLRWFSHNRFNLFSLFDRDHGAADGSALRPWVEEQLNMAGISATGGRIGMLCYPRLFGFVFNPLTVFFCHDADDRLTAVLYEVRNTFGQRHTYLLPVSDPASSVVRHGCDKRFYVSPFISMDAHYDFRILVPGEKTILAIHETNAGGALLDARFIGHRRDLTDRTLIGLLLTHPLMTLKVVAGIHWEALKLWRKGMPFFSRPSPPPEAVTIVPRSPQP</sequence>
<dbReference type="EMBL" id="FTOA01000001">
    <property type="protein sequence ID" value="SIS36710.1"/>
    <property type="molecule type" value="Genomic_DNA"/>
</dbReference>
<dbReference type="AlphaFoldDB" id="A0A1N7II36"/>
<gene>
    <name evidence="1" type="ORF">SAMN05421779_10197</name>
</gene>
<organism evidence="1 2">
    <name type="scientific">Insolitispirillum peregrinum</name>
    <dbReference type="NCBI Taxonomy" id="80876"/>
    <lineage>
        <taxon>Bacteria</taxon>
        <taxon>Pseudomonadati</taxon>
        <taxon>Pseudomonadota</taxon>
        <taxon>Alphaproteobacteria</taxon>
        <taxon>Rhodospirillales</taxon>
        <taxon>Novispirillaceae</taxon>
        <taxon>Insolitispirillum</taxon>
    </lineage>
</organism>
<dbReference type="OrthoDB" id="9778801at2"/>
<evidence type="ECO:0000313" key="2">
    <source>
        <dbReference type="Proteomes" id="UP000185678"/>
    </source>
</evidence>